<reference evidence="2" key="1">
    <citation type="submission" date="2018-01" db="EMBL/GenBank/DDBJ databases">
        <title>An insight into the sialome of Amazonian anophelines.</title>
        <authorList>
            <person name="Ribeiro J.M."/>
            <person name="Scarpassa V."/>
            <person name="Calvo E."/>
        </authorList>
    </citation>
    <scope>NUCLEOTIDE SEQUENCE</scope>
    <source>
        <tissue evidence="2">Salivary glands</tissue>
    </source>
</reference>
<keyword evidence="1" id="KW-0732">Signal</keyword>
<sequence length="67" mass="7336">MGSVCCGCLVMEAKVFLLQLSLAAIRLTHRDAARDRSNYRQRCLPMRSCARGSSSTTMGAFLSHPTT</sequence>
<protein>
    <submittedName>
        <fullName evidence="2">Putative secreted protein</fullName>
    </submittedName>
</protein>
<accession>A0A2M4CFD2</accession>
<proteinExistence type="predicted"/>
<evidence type="ECO:0000313" key="2">
    <source>
        <dbReference type="EMBL" id="MBW64040.1"/>
    </source>
</evidence>
<evidence type="ECO:0000256" key="1">
    <source>
        <dbReference type="SAM" id="SignalP"/>
    </source>
</evidence>
<organism evidence="2">
    <name type="scientific">Anopheles marajoara</name>
    <dbReference type="NCBI Taxonomy" id="58244"/>
    <lineage>
        <taxon>Eukaryota</taxon>
        <taxon>Metazoa</taxon>
        <taxon>Ecdysozoa</taxon>
        <taxon>Arthropoda</taxon>
        <taxon>Hexapoda</taxon>
        <taxon>Insecta</taxon>
        <taxon>Pterygota</taxon>
        <taxon>Neoptera</taxon>
        <taxon>Endopterygota</taxon>
        <taxon>Diptera</taxon>
        <taxon>Nematocera</taxon>
        <taxon>Culicoidea</taxon>
        <taxon>Culicidae</taxon>
        <taxon>Anophelinae</taxon>
        <taxon>Anopheles</taxon>
    </lineage>
</organism>
<feature type="signal peptide" evidence="1">
    <location>
        <begin position="1"/>
        <end position="23"/>
    </location>
</feature>
<dbReference type="EMBL" id="GGFJ01014899">
    <property type="protein sequence ID" value="MBW64040.1"/>
    <property type="molecule type" value="Transcribed_RNA"/>
</dbReference>
<dbReference type="AlphaFoldDB" id="A0A2M4CFD2"/>
<name>A0A2M4CFD2_9DIPT</name>
<feature type="chain" id="PRO_5014766451" evidence="1">
    <location>
        <begin position="24"/>
        <end position="67"/>
    </location>
</feature>